<feature type="transmembrane region" description="Helical" evidence="1">
    <location>
        <begin position="147"/>
        <end position="166"/>
    </location>
</feature>
<feature type="transmembrane region" description="Helical" evidence="1">
    <location>
        <begin position="54"/>
        <end position="71"/>
    </location>
</feature>
<feature type="transmembrane region" description="Helical" evidence="1">
    <location>
        <begin position="378"/>
        <end position="398"/>
    </location>
</feature>
<feature type="transmembrane region" description="Helical" evidence="1">
    <location>
        <begin position="841"/>
        <end position="863"/>
    </location>
</feature>
<feature type="transmembrane region" description="Helical" evidence="1">
    <location>
        <begin position="295"/>
        <end position="314"/>
    </location>
</feature>
<protein>
    <submittedName>
        <fullName evidence="2">Membrane protein</fullName>
    </submittedName>
</protein>
<name>A0AAJ0JR37_STACA</name>
<feature type="transmembrane region" description="Helical" evidence="1">
    <location>
        <begin position="83"/>
        <end position="102"/>
    </location>
</feature>
<feature type="transmembrane region" description="Helical" evidence="1">
    <location>
        <begin position="321"/>
        <end position="341"/>
    </location>
</feature>
<gene>
    <name evidence="2" type="ORF">VV61_02955</name>
</gene>
<sequence>MKSSLSNKLIRFLKIAGVSVVLILIFFLPAFNAVFRHHFVYSGEGDGFRQMMPFQMYLYNHITNLSSFYDISFGLGGDYMKDLAYYYSTSPLTYVNFFFVWIAEHALHMNPHTIEFWPGNQLFFSIFKACLTFIAAYYLMRYYHLKRYTAVIASMLYAASNVMFYFNFTWSFYGDVLIYFPITLLGVEKLFRERKAGTLIFGLSLTLISNFYFSYYEAIIISAYFIYRTIFTYKNDIMTRWSKIYTTIISLVISLLISIWGFTNGVTSFLQNDRKQNPVEYPFFVNLFDTEKQTFLSGFHIVLSLLVIIALVQFKLYKHYYFRLFAIMTWIFLIGSFTNGFDSFFNGMLIPQRRWVYMLALSAAIITALMIQHLSELSITSLLAASLPAIGIFLYSYHFAIGKWHWWMSTVLIFILMIALVLLLRGKQNFWIKILLVSLFILQQLWLAWDYNNNILFQYQTDQKQVTKYDYFSHPLNKKIKEIQKKNNNDLMRIDYMSIFGLNSPLIYGYNGISLYSSIFDGNILKYYDKTMQINMPIDKNSTYRLFNNRANMMALWNVTDRFKMGSDMNMPYGFKLQDKVKDGKDGNFLHSSNQIHYPSAHITTKTYSMKQLKSPLDREQAMLQGVVWDGAKKGNSKFKNNPNLLSDTTSHLNQAKQLDKNHIKVTKNQGGMTLQLPSSIADKYKDMYVEMDIERLSPSGEHYVKVNEYQQKRNRLDYKYRRFVSPVTMRVKASPDLNIQLPKGKYRLSVKGIYGENYQTLKQASHEVTPVKVKKVNSGLEITKPKSAHGYLVLPTAYRNGLYAEINDKKYDVKKANGIMSVIPVKSGQTHISLKYEQPFFKTFMVITFIGIIIAIIWARWLKRKSFKNK</sequence>
<keyword evidence="1" id="KW-0472">Membrane</keyword>
<comment type="caution">
    <text evidence="2">The sequence shown here is derived from an EMBL/GenBank/DDBJ whole genome shotgun (WGS) entry which is preliminary data.</text>
</comment>
<feature type="transmembrane region" description="Helical" evidence="1">
    <location>
        <begin position="12"/>
        <end position="34"/>
    </location>
</feature>
<dbReference type="PANTHER" id="PTHR38454:SF1">
    <property type="entry name" value="INTEGRAL MEMBRANE PROTEIN"/>
    <property type="match status" value="1"/>
</dbReference>
<dbReference type="PANTHER" id="PTHR38454">
    <property type="entry name" value="INTEGRAL MEMBRANE PROTEIN-RELATED"/>
    <property type="match status" value="1"/>
</dbReference>
<dbReference type="InterPro" id="IPR018580">
    <property type="entry name" value="Uncharacterised_YfhO"/>
</dbReference>
<feature type="transmembrane region" description="Helical" evidence="1">
    <location>
        <begin position="244"/>
        <end position="263"/>
    </location>
</feature>
<dbReference type="RefSeq" id="WP_046099439.1">
    <property type="nucleotide sequence ID" value="NZ_CP015552.1"/>
</dbReference>
<dbReference type="AlphaFoldDB" id="A0AAJ0JR37"/>
<dbReference type="Pfam" id="PF09586">
    <property type="entry name" value="YfhO"/>
    <property type="match status" value="1"/>
</dbReference>
<reference evidence="2 3" key="1">
    <citation type="submission" date="2015-03" db="EMBL/GenBank/DDBJ databases">
        <title>Draft Genome Sequence of S. carnosus subsp. utilis LTH 7013, Isolated from South Tirolean Ham.</title>
        <authorList>
            <person name="Mueller A."/>
            <person name="Huptas C."/>
            <person name="Wenning M."/>
            <person name="Weiss A."/>
            <person name="Schmidt H."/>
        </authorList>
    </citation>
    <scope>NUCLEOTIDE SEQUENCE [LARGE SCALE GENOMIC DNA]</scope>
    <source>
        <strain evidence="2 3">LTH7013</strain>
    </source>
</reference>
<proteinExistence type="predicted"/>
<keyword evidence="1" id="KW-1133">Transmembrane helix</keyword>
<accession>A0AAJ0JR37</accession>
<feature type="transmembrane region" description="Helical" evidence="1">
    <location>
        <begin position="430"/>
        <end position="449"/>
    </location>
</feature>
<dbReference type="EMBL" id="LAIU01000001">
    <property type="protein sequence ID" value="KKB26464.1"/>
    <property type="molecule type" value="Genomic_DNA"/>
</dbReference>
<evidence type="ECO:0000313" key="3">
    <source>
        <dbReference type="Proteomes" id="UP000033530"/>
    </source>
</evidence>
<evidence type="ECO:0000313" key="2">
    <source>
        <dbReference type="EMBL" id="KKB26464.1"/>
    </source>
</evidence>
<organism evidence="2 3">
    <name type="scientific">Staphylococcus carnosus</name>
    <dbReference type="NCBI Taxonomy" id="1281"/>
    <lineage>
        <taxon>Bacteria</taxon>
        <taxon>Bacillati</taxon>
        <taxon>Bacillota</taxon>
        <taxon>Bacilli</taxon>
        <taxon>Bacillales</taxon>
        <taxon>Staphylococcaceae</taxon>
        <taxon>Staphylococcus</taxon>
    </lineage>
</organism>
<keyword evidence="1" id="KW-0812">Transmembrane</keyword>
<feature type="transmembrane region" description="Helical" evidence="1">
    <location>
        <begin position="404"/>
        <end position="423"/>
    </location>
</feature>
<feature type="transmembrane region" description="Helical" evidence="1">
    <location>
        <begin position="353"/>
        <end position="371"/>
    </location>
</feature>
<feature type="transmembrane region" description="Helical" evidence="1">
    <location>
        <begin position="122"/>
        <end position="140"/>
    </location>
</feature>
<dbReference type="Proteomes" id="UP000033530">
    <property type="component" value="Unassembled WGS sequence"/>
</dbReference>
<evidence type="ECO:0000256" key="1">
    <source>
        <dbReference type="SAM" id="Phobius"/>
    </source>
</evidence>